<name>A0A1G4E9M9_PLAVI</name>
<dbReference type="InterPro" id="IPR008780">
    <property type="entry name" value="Plasmodium_Vir"/>
</dbReference>
<gene>
    <name evidence="2" type="ORF">PVT01_000074100</name>
</gene>
<dbReference type="AlphaFoldDB" id="A0A1G4E9M9"/>
<sequence length="271" mass="31896">MSSSTGSTDFLSLYGDNTKELYTERFYDAMNNEHKDLQNYHHKCKDIIVNQKGRENMILICKKYLRFLDKSKSWRNVDTGYNISLLLNYWLYEKLIGIYGPNNDELIRQGFSALQQKWDTFDSSIIHESYYEKCKPNLKMVNNTDWDKRKELYDYCVDYGYFSIMAKVHDDDCKYYKKIKDKMSLYTYFEEECSPEKSNCPDFFNQCKSYNPKLVLSTLKCYKEVPEERPPEYADPAKESPSYSPTQESQFRADRSGLGLQGAAVSAQDTQ</sequence>
<dbReference type="VEuPathDB" id="PlasmoDB:PVP01_0010370"/>
<dbReference type="EMBL" id="FLYH01000208">
    <property type="protein sequence ID" value="SCA60111.1"/>
    <property type="molecule type" value="Genomic_DNA"/>
</dbReference>
<evidence type="ECO:0000313" key="3">
    <source>
        <dbReference type="Proteomes" id="UP000196402"/>
    </source>
</evidence>
<protein>
    <submittedName>
        <fullName evidence="2">Vir protein, putative</fullName>
    </submittedName>
</protein>
<reference evidence="2 3" key="1">
    <citation type="submission" date="2016-07" db="EMBL/GenBank/DDBJ databases">
        <authorList>
            <consortium name="Pathogen Informatics"/>
        </authorList>
    </citation>
    <scope>NUCLEOTIDE SEQUENCE [LARGE SCALE GENOMIC DNA]</scope>
</reference>
<dbReference type="Pfam" id="PF05795">
    <property type="entry name" value="Plasmodium_Vir"/>
    <property type="match status" value="1"/>
</dbReference>
<evidence type="ECO:0000313" key="2">
    <source>
        <dbReference type="EMBL" id="SCA60111.1"/>
    </source>
</evidence>
<feature type="compositionally biased region" description="Basic and acidic residues" evidence="1">
    <location>
        <begin position="227"/>
        <end position="238"/>
    </location>
</feature>
<dbReference type="Proteomes" id="UP000196402">
    <property type="component" value="Unassembled WGS sequence"/>
</dbReference>
<dbReference type="VEuPathDB" id="PlasmoDB:PVX_095990"/>
<dbReference type="VEuPathDB" id="PlasmoDB:PVPAM_040010900"/>
<feature type="compositionally biased region" description="Polar residues" evidence="1">
    <location>
        <begin position="241"/>
        <end position="250"/>
    </location>
</feature>
<organism evidence="2 3">
    <name type="scientific">Plasmodium vivax</name>
    <name type="common">malaria parasite P. vivax</name>
    <dbReference type="NCBI Taxonomy" id="5855"/>
    <lineage>
        <taxon>Eukaryota</taxon>
        <taxon>Sar</taxon>
        <taxon>Alveolata</taxon>
        <taxon>Apicomplexa</taxon>
        <taxon>Aconoidasida</taxon>
        <taxon>Haemosporida</taxon>
        <taxon>Plasmodiidae</taxon>
        <taxon>Plasmodium</taxon>
        <taxon>Plasmodium (Plasmodium)</taxon>
    </lineage>
</organism>
<feature type="region of interest" description="Disordered" evidence="1">
    <location>
        <begin position="227"/>
        <end position="271"/>
    </location>
</feature>
<accession>A0A1G4E9M9</accession>
<dbReference type="VEuPathDB" id="PlasmoDB:PVW1_020005700"/>
<evidence type="ECO:0000256" key="1">
    <source>
        <dbReference type="SAM" id="MobiDB-lite"/>
    </source>
</evidence>
<proteinExistence type="predicted"/>